<name>A0ABN3MP79_9ACTN</name>
<gene>
    <name evidence="1" type="ORF">GCM10010406_48000</name>
</gene>
<dbReference type="EMBL" id="BAAATA010000038">
    <property type="protein sequence ID" value="GAA2505738.1"/>
    <property type="molecule type" value="Genomic_DNA"/>
</dbReference>
<evidence type="ECO:0000313" key="2">
    <source>
        <dbReference type="Proteomes" id="UP001501358"/>
    </source>
</evidence>
<protein>
    <submittedName>
        <fullName evidence="1">Uncharacterized protein</fullName>
    </submittedName>
</protein>
<organism evidence="1 2">
    <name type="scientific">Streptomyces thermolineatus</name>
    <dbReference type="NCBI Taxonomy" id="44033"/>
    <lineage>
        <taxon>Bacteria</taxon>
        <taxon>Bacillati</taxon>
        <taxon>Actinomycetota</taxon>
        <taxon>Actinomycetes</taxon>
        <taxon>Kitasatosporales</taxon>
        <taxon>Streptomycetaceae</taxon>
        <taxon>Streptomyces</taxon>
    </lineage>
</organism>
<keyword evidence="2" id="KW-1185">Reference proteome</keyword>
<accession>A0ABN3MP79</accession>
<proteinExistence type="predicted"/>
<reference evidence="1 2" key="1">
    <citation type="journal article" date="2019" name="Int. J. Syst. Evol. Microbiol.">
        <title>The Global Catalogue of Microorganisms (GCM) 10K type strain sequencing project: providing services to taxonomists for standard genome sequencing and annotation.</title>
        <authorList>
            <consortium name="The Broad Institute Genomics Platform"/>
            <consortium name="The Broad Institute Genome Sequencing Center for Infectious Disease"/>
            <person name="Wu L."/>
            <person name="Ma J."/>
        </authorList>
    </citation>
    <scope>NUCLEOTIDE SEQUENCE [LARGE SCALE GENOMIC DNA]</scope>
    <source>
        <strain evidence="1 2">JCM 6307</strain>
    </source>
</reference>
<evidence type="ECO:0000313" key="1">
    <source>
        <dbReference type="EMBL" id="GAA2505738.1"/>
    </source>
</evidence>
<comment type="caution">
    <text evidence="1">The sequence shown here is derived from an EMBL/GenBank/DDBJ whole genome shotgun (WGS) entry which is preliminary data.</text>
</comment>
<sequence>MAPHFEDDRMPPTGRKTSGDWVHGRCWLYCRRTGVPVIWIGPVQSAGMQAPMYGCAVCIAELNRLVWTSLTAKDRSRFPSR</sequence>
<dbReference type="Proteomes" id="UP001501358">
    <property type="component" value="Unassembled WGS sequence"/>
</dbReference>